<feature type="region of interest" description="Disordered" evidence="2">
    <location>
        <begin position="30"/>
        <end position="82"/>
    </location>
</feature>
<dbReference type="AlphaFoldDB" id="A0A4U5VPR5"/>
<dbReference type="PANTHER" id="PTHR14965">
    <property type="entry name" value="SI:CH73-248E21.1"/>
    <property type="match status" value="1"/>
</dbReference>
<sequence length="290" mass="32556">MANGHGYSLNPFDNNDDSMEDSVEYRLMMAYAKRRRPKRDGESPAQTVKNGPSHPKGPSSPQTRAEDSETTTPKKKKKKKKGWKRLFKCIKPQMEEEEEESDPPDMYKTCAVEIPSVPEVEEEEEKGKLEEVAGRLTAIAKEIPFTAQEVPSTPTELQTDSPEDDDEVERMIGLLLREAGDKLNAEELKDADISAALFGKYDFFEKLITTLLKRMGLVTATPSALGPQASPKTQIAVTCEVTSRLSAVQTLPMSRMLDHGARYLQKYYSTWAQEQGGYEEAFHDDDDDVQ</sequence>
<dbReference type="EMBL" id="CM014099">
    <property type="protein sequence ID" value="TKS90574.1"/>
    <property type="molecule type" value="Genomic_DNA"/>
</dbReference>
<keyword evidence="1" id="KW-0053">Apoptosis</keyword>
<dbReference type="GO" id="GO:2001236">
    <property type="term" value="P:regulation of extrinsic apoptotic signaling pathway"/>
    <property type="evidence" value="ECO:0007669"/>
    <property type="project" value="TreeGrafter"/>
</dbReference>
<dbReference type="Proteomes" id="UP000298787">
    <property type="component" value="Chromosome 22"/>
</dbReference>
<reference evidence="3 4" key="1">
    <citation type="submission" date="2019-01" db="EMBL/GenBank/DDBJ databases">
        <title>Genome Assembly of Collichthys lucidus.</title>
        <authorList>
            <person name="Cai M."/>
            <person name="Xiao S."/>
        </authorList>
    </citation>
    <scope>NUCLEOTIDE SEQUENCE [LARGE SCALE GENOMIC DNA]</scope>
    <source>
        <strain evidence="3">JT15FE1705JMU</strain>
        <tissue evidence="3">Muscle</tissue>
    </source>
</reference>
<evidence type="ECO:0000313" key="3">
    <source>
        <dbReference type="EMBL" id="TKS90574.1"/>
    </source>
</evidence>
<evidence type="ECO:0000313" key="4">
    <source>
        <dbReference type="Proteomes" id="UP000298787"/>
    </source>
</evidence>
<accession>A0A4U5VPR5</accession>
<evidence type="ECO:0000256" key="1">
    <source>
        <dbReference type="ARBA" id="ARBA00022703"/>
    </source>
</evidence>
<evidence type="ECO:0000256" key="2">
    <source>
        <dbReference type="SAM" id="MobiDB-lite"/>
    </source>
</evidence>
<proteinExistence type="predicted"/>
<feature type="compositionally biased region" description="Basic residues" evidence="2">
    <location>
        <begin position="73"/>
        <end position="82"/>
    </location>
</feature>
<protein>
    <submittedName>
        <fullName evidence="3">Apoptosis facilitator</fullName>
    </submittedName>
</protein>
<name>A0A4U5VPR5_COLLU</name>
<keyword evidence="4" id="KW-1185">Reference proteome</keyword>
<dbReference type="OrthoDB" id="9948726at2759"/>
<dbReference type="STRING" id="240159.A0A4U5VPR5"/>
<gene>
    <name evidence="3" type="ORF">D9C73_024707</name>
</gene>
<dbReference type="GO" id="GO:0006915">
    <property type="term" value="P:apoptotic process"/>
    <property type="evidence" value="ECO:0007669"/>
    <property type="project" value="UniProtKB-KW"/>
</dbReference>
<organism evidence="3 4">
    <name type="scientific">Collichthys lucidus</name>
    <name type="common">Big head croaker</name>
    <name type="synonym">Sciaena lucida</name>
    <dbReference type="NCBI Taxonomy" id="240159"/>
    <lineage>
        <taxon>Eukaryota</taxon>
        <taxon>Metazoa</taxon>
        <taxon>Chordata</taxon>
        <taxon>Craniata</taxon>
        <taxon>Vertebrata</taxon>
        <taxon>Euteleostomi</taxon>
        <taxon>Actinopterygii</taxon>
        <taxon>Neopterygii</taxon>
        <taxon>Teleostei</taxon>
        <taxon>Neoteleostei</taxon>
        <taxon>Acanthomorphata</taxon>
        <taxon>Eupercaria</taxon>
        <taxon>Sciaenidae</taxon>
        <taxon>Collichthys</taxon>
    </lineage>
</organism>
<dbReference type="PANTHER" id="PTHR14965:SF1">
    <property type="entry name" value="APOPTOSIS FACILITATOR BCL-2-LIKE PROTEIN 14"/>
    <property type="match status" value="1"/>
</dbReference>